<protein>
    <submittedName>
        <fullName evidence="4">Endoglucanase-like protein A</fullName>
    </submittedName>
</protein>
<dbReference type="InterPro" id="IPR013319">
    <property type="entry name" value="GH11/12"/>
</dbReference>
<accession>A0A9P4LPC2</accession>
<keyword evidence="2" id="KW-0378">Hydrolase</keyword>
<dbReference type="OrthoDB" id="89349at2759"/>
<feature type="signal peptide" evidence="3">
    <location>
        <begin position="1"/>
        <end position="17"/>
    </location>
</feature>
<proteinExistence type="inferred from homology"/>
<dbReference type="GO" id="GO:0008810">
    <property type="term" value="F:cellulase activity"/>
    <property type="evidence" value="ECO:0007669"/>
    <property type="project" value="InterPro"/>
</dbReference>
<dbReference type="Gene3D" id="2.60.120.180">
    <property type="match status" value="1"/>
</dbReference>
<comment type="caution">
    <text evidence="4">The sequence shown here is derived from an EMBL/GenBank/DDBJ whole genome shotgun (WGS) entry which is preliminary data.</text>
</comment>
<dbReference type="InterPro" id="IPR013320">
    <property type="entry name" value="ConA-like_dom_sf"/>
</dbReference>
<sequence length="260" mass="27962">MLLSTTFVASLLTIAAASPVGTPVAALVTPVRRQAASLCSQYAYYAVNDYAFNNNLWGQSAATSGSQCTYVDSTSSSGVKWHTTWTWQGGDDNVKSFVNAGKQFAKGLLISNIESIPTSIQWTCDAPSNVRADVAYDIFTAQDPNHDTSSGDYELMIWLARIGGVYPIGSKIASVTLAGYAWDLYSGPNGSMKVFSFLPQGTAWYTSFNTDIKVFFNYLQQNQGFPAGSQNLIVLQQGTEPFTGGPATLNVNSYSVSVNV</sequence>
<dbReference type="SUPFAM" id="SSF49899">
    <property type="entry name" value="Concanavalin A-like lectins/glucanases"/>
    <property type="match status" value="1"/>
</dbReference>
<keyword evidence="2" id="KW-0326">Glycosidase</keyword>
<dbReference type="AlphaFoldDB" id="A0A9P4LPC2"/>
<reference evidence="4" key="1">
    <citation type="journal article" date="2020" name="Stud. Mycol.">
        <title>101 Dothideomycetes genomes: a test case for predicting lifestyles and emergence of pathogens.</title>
        <authorList>
            <person name="Haridas S."/>
            <person name="Albert R."/>
            <person name="Binder M."/>
            <person name="Bloem J."/>
            <person name="Labutti K."/>
            <person name="Salamov A."/>
            <person name="Andreopoulos B."/>
            <person name="Baker S."/>
            <person name="Barry K."/>
            <person name="Bills G."/>
            <person name="Bluhm B."/>
            <person name="Cannon C."/>
            <person name="Castanera R."/>
            <person name="Culley D."/>
            <person name="Daum C."/>
            <person name="Ezra D."/>
            <person name="Gonzalez J."/>
            <person name="Henrissat B."/>
            <person name="Kuo A."/>
            <person name="Liang C."/>
            <person name="Lipzen A."/>
            <person name="Lutzoni F."/>
            <person name="Magnuson J."/>
            <person name="Mondo S."/>
            <person name="Nolan M."/>
            <person name="Ohm R."/>
            <person name="Pangilinan J."/>
            <person name="Park H.-J."/>
            <person name="Ramirez L."/>
            <person name="Alfaro M."/>
            <person name="Sun H."/>
            <person name="Tritt A."/>
            <person name="Yoshinaga Y."/>
            <person name="Zwiers L.-H."/>
            <person name="Turgeon B."/>
            <person name="Goodwin S."/>
            <person name="Spatafora J."/>
            <person name="Crous P."/>
            <person name="Grigoriev I."/>
        </authorList>
    </citation>
    <scope>NUCLEOTIDE SEQUENCE</scope>
    <source>
        <strain evidence="4">CBS 110217</strain>
    </source>
</reference>
<name>A0A9P4LPC2_9PLEO</name>
<gene>
    <name evidence="4" type="ORF">EK21DRAFT_107475</name>
</gene>
<evidence type="ECO:0000313" key="5">
    <source>
        <dbReference type="Proteomes" id="UP000799777"/>
    </source>
</evidence>
<keyword evidence="5" id="KW-1185">Reference proteome</keyword>
<feature type="chain" id="PRO_5040263973" evidence="3">
    <location>
        <begin position="18"/>
        <end position="260"/>
    </location>
</feature>
<keyword evidence="3" id="KW-0732">Signal</keyword>
<keyword evidence="2" id="KW-0119">Carbohydrate metabolism</keyword>
<dbReference type="Proteomes" id="UP000799777">
    <property type="component" value="Unassembled WGS sequence"/>
</dbReference>
<dbReference type="PANTHER" id="PTHR34002">
    <property type="entry name" value="BLR1656 PROTEIN"/>
    <property type="match status" value="1"/>
</dbReference>
<dbReference type="InterPro" id="IPR002594">
    <property type="entry name" value="GH12"/>
</dbReference>
<dbReference type="PANTHER" id="PTHR34002:SF10">
    <property type="entry name" value="PUTATIVE-RELATED"/>
    <property type="match status" value="1"/>
</dbReference>
<keyword evidence="2" id="KW-0624">Polysaccharide degradation</keyword>
<dbReference type="EMBL" id="ML978159">
    <property type="protein sequence ID" value="KAF2034846.1"/>
    <property type="molecule type" value="Genomic_DNA"/>
</dbReference>
<dbReference type="Pfam" id="PF01670">
    <property type="entry name" value="Glyco_hydro_12"/>
    <property type="match status" value="1"/>
</dbReference>
<organism evidence="4 5">
    <name type="scientific">Setomelanomma holmii</name>
    <dbReference type="NCBI Taxonomy" id="210430"/>
    <lineage>
        <taxon>Eukaryota</taxon>
        <taxon>Fungi</taxon>
        <taxon>Dikarya</taxon>
        <taxon>Ascomycota</taxon>
        <taxon>Pezizomycotina</taxon>
        <taxon>Dothideomycetes</taxon>
        <taxon>Pleosporomycetidae</taxon>
        <taxon>Pleosporales</taxon>
        <taxon>Pleosporineae</taxon>
        <taxon>Phaeosphaeriaceae</taxon>
        <taxon>Setomelanomma</taxon>
    </lineage>
</organism>
<evidence type="ECO:0000256" key="3">
    <source>
        <dbReference type="SAM" id="SignalP"/>
    </source>
</evidence>
<evidence type="ECO:0000256" key="2">
    <source>
        <dbReference type="RuleBase" id="RU361163"/>
    </source>
</evidence>
<comment type="similarity">
    <text evidence="1 2">Belongs to the glycosyl hydrolase 12 (cellulase H) family.</text>
</comment>
<evidence type="ECO:0000313" key="4">
    <source>
        <dbReference type="EMBL" id="KAF2034846.1"/>
    </source>
</evidence>
<dbReference type="GO" id="GO:0000272">
    <property type="term" value="P:polysaccharide catabolic process"/>
    <property type="evidence" value="ECO:0007669"/>
    <property type="project" value="UniProtKB-KW"/>
</dbReference>
<evidence type="ECO:0000256" key="1">
    <source>
        <dbReference type="ARBA" id="ARBA00005519"/>
    </source>
</evidence>